<dbReference type="Proteomes" id="UP001066276">
    <property type="component" value="Chromosome 7"/>
</dbReference>
<evidence type="ECO:0000313" key="2">
    <source>
        <dbReference type="EMBL" id="KAJ1125214.1"/>
    </source>
</evidence>
<feature type="region of interest" description="Disordered" evidence="1">
    <location>
        <begin position="1"/>
        <end position="98"/>
    </location>
</feature>
<dbReference type="EMBL" id="JANPWB010000011">
    <property type="protein sequence ID" value="KAJ1125214.1"/>
    <property type="molecule type" value="Genomic_DNA"/>
</dbReference>
<organism evidence="2 3">
    <name type="scientific">Pleurodeles waltl</name>
    <name type="common">Iberian ribbed newt</name>
    <dbReference type="NCBI Taxonomy" id="8319"/>
    <lineage>
        <taxon>Eukaryota</taxon>
        <taxon>Metazoa</taxon>
        <taxon>Chordata</taxon>
        <taxon>Craniata</taxon>
        <taxon>Vertebrata</taxon>
        <taxon>Euteleostomi</taxon>
        <taxon>Amphibia</taxon>
        <taxon>Batrachia</taxon>
        <taxon>Caudata</taxon>
        <taxon>Salamandroidea</taxon>
        <taxon>Salamandridae</taxon>
        <taxon>Pleurodelinae</taxon>
        <taxon>Pleurodeles</taxon>
    </lineage>
</organism>
<evidence type="ECO:0000256" key="1">
    <source>
        <dbReference type="SAM" id="MobiDB-lite"/>
    </source>
</evidence>
<comment type="caution">
    <text evidence="2">The sequence shown here is derived from an EMBL/GenBank/DDBJ whole genome shotgun (WGS) entry which is preliminary data.</text>
</comment>
<gene>
    <name evidence="2" type="ORF">NDU88_003648</name>
</gene>
<sequence length="98" mass="10656">MAPRTAIQPVTGHPETGVPTEGPHPGDDILQPKLLRLTLHPMDRKGTVRRSQKEQRGVANYSAERGVGAASATEELPRTPSRGRDALKQGRGGKRDRE</sequence>
<reference evidence="2" key="1">
    <citation type="journal article" date="2022" name="bioRxiv">
        <title>Sequencing and chromosome-scale assembly of the giantPleurodeles waltlgenome.</title>
        <authorList>
            <person name="Brown T."/>
            <person name="Elewa A."/>
            <person name="Iarovenko S."/>
            <person name="Subramanian E."/>
            <person name="Araus A.J."/>
            <person name="Petzold A."/>
            <person name="Susuki M."/>
            <person name="Suzuki K.-i.T."/>
            <person name="Hayashi T."/>
            <person name="Toyoda A."/>
            <person name="Oliveira C."/>
            <person name="Osipova E."/>
            <person name="Leigh N.D."/>
            <person name="Simon A."/>
            <person name="Yun M.H."/>
        </authorList>
    </citation>
    <scope>NUCLEOTIDE SEQUENCE</scope>
    <source>
        <strain evidence="2">20211129_DDA</strain>
        <tissue evidence="2">Liver</tissue>
    </source>
</reference>
<accession>A0AAV7PDF6</accession>
<evidence type="ECO:0000313" key="3">
    <source>
        <dbReference type="Proteomes" id="UP001066276"/>
    </source>
</evidence>
<protein>
    <submittedName>
        <fullName evidence="2">Uncharacterized protein</fullName>
    </submittedName>
</protein>
<name>A0AAV7PDF6_PLEWA</name>
<feature type="compositionally biased region" description="Basic and acidic residues" evidence="1">
    <location>
        <begin position="82"/>
        <end position="98"/>
    </location>
</feature>
<proteinExistence type="predicted"/>
<feature type="compositionally biased region" description="Basic and acidic residues" evidence="1">
    <location>
        <begin position="41"/>
        <end position="56"/>
    </location>
</feature>
<dbReference type="AlphaFoldDB" id="A0AAV7PDF6"/>
<keyword evidence="3" id="KW-1185">Reference proteome</keyword>